<dbReference type="STRING" id="1907666.DSM25559_5160"/>
<accession>A0A1R3U639</accession>
<dbReference type="EMBL" id="FMUE01000024">
    <property type="protein sequence ID" value="SCX35803.1"/>
    <property type="molecule type" value="Genomic_DNA"/>
</dbReference>
<organism evidence="2 3">
    <name type="scientific">Agrobacterium rosae</name>
    <dbReference type="NCBI Taxonomy" id="1972867"/>
    <lineage>
        <taxon>Bacteria</taxon>
        <taxon>Pseudomonadati</taxon>
        <taxon>Pseudomonadota</taxon>
        <taxon>Alphaproteobacteria</taxon>
        <taxon>Hyphomicrobiales</taxon>
        <taxon>Rhizobiaceae</taxon>
        <taxon>Rhizobium/Agrobacterium group</taxon>
        <taxon>Agrobacterium</taxon>
    </lineage>
</organism>
<evidence type="ECO:0000313" key="2">
    <source>
        <dbReference type="EMBL" id="SCX35803.1"/>
    </source>
</evidence>
<name>A0A1R3U639_9HYPH</name>
<sequence>MDAVGVALSLMRGALTLLDEPDTELIAQHLRLAIEAAEQKFSSDERSDGLVLPDAEDPDGPP</sequence>
<protein>
    <submittedName>
        <fullName evidence="2">Uncharacterized protein</fullName>
    </submittedName>
</protein>
<dbReference type="Proteomes" id="UP000187891">
    <property type="component" value="Unassembled WGS sequence"/>
</dbReference>
<feature type="region of interest" description="Disordered" evidence="1">
    <location>
        <begin position="40"/>
        <end position="62"/>
    </location>
</feature>
<gene>
    <name evidence="2" type="ORF">DSM25559_5160</name>
</gene>
<evidence type="ECO:0000313" key="3">
    <source>
        <dbReference type="Proteomes" id="UP000187891"/>
    </source>
</evidence>
<reference evidence="3" key="1">
    <citation type="submission" date="2016-10" db="EMBL/GenBank/DDBJ databases">
        <authorList>
            <person name="Wibberg D."/>
        </authorList>
    </citation>
    <scope>NUCLEOTIDE SEQUENCE [LARGE SCALE GENOMIC DNA]</scope>
</reference>
<proteinExistence type="predicted"/>
<dbReference type="AlphaFoldDB" id="A0A1R3U639"/>
<evidence type="ECO:0000256" key="1">
    <source>
        <dbReference type="SAM" id="MobiDB-lite"/>
    </source>
</evidence>